<evidence type="ECO:0008006" key="4">
    <source>
        <dbReference type="Google" id="ProtNLM"/>
    </source>
</evidence>
<evidence type="ECO:0000313" key="2">
    <source>
        <dbReference type="EMBL" id="MBU5486460.1"/>
    </source>
</evidence>
<comment type="caution">
    <text evidence="2">The sequence shown here is derived from an EMBL/GenBank/DDBJ whole genome shotgun (WGS) entry which is preliminary data.</text>
</comment>
<evidence type="ECO:0000313" key="3">
    <source>
        <dbReference type="Proteomes" id="UP000726170"/>
    </source>
</evidence>
<dbReference type="Proteomes" id="UP000726170">
    <property type="component" value="Unassembled WGS sequence"/>
</dbReference>
<feature type="compositionally biased region" description="Polar residues" evidence="1">
    <location>
        <begin position="578"/>
        <end position="593"/>
    </location>
</feature>
<protein>
    <recommendedName>
        <fullName evidence="4">EF-hand domain-containing protein</fullName>
    </recommendedName>
</protein>
<reference evidence="2 3" key="1">
    <citation type="submission" date="2021-06" db="EMBL/GenBank/DDBJ databases">
        <authorList>
            <person name="Sun Q."/>
            <person name="Li D."/>
        </authorList>
    </citation>
    <scope>NUCLEOTIDE SEQUENCE [LARGE SCALE GENOMIC DNA]</scope>
    <source>
        <strain evidence="2 3">MSJ-11</strain>
    </source>
</reference>
<dbReference type="RefSeq" id="WP_216441060.1">
    <property type="nucleotide sequence ID" value="NZ_JAHLQF010000006.1"/>
</dbReference>
<proteinExistence type="predicted"/>
<dbReference type="InterPro" id="IPR018247">
    <property type="entry name" value="EF_Hand_1_Ca_BS"/>
</dbReference>
<dbReference type="PROSITE" id="PS00018">
    <property type="entry name" value="EF_HAND_1"/>
    <property type="match status" value="1"/>
</dbReference>
<feature type="region of interest" description="Disordered" evidence="1">
    <location>
        <begin position="563"/>
        <end position="593"/>
    </location>
</feature>
<evidence type="ECO:0000256" key="1">
    <source>
        <dbReference type="SAM" id="MobiDB-lite"/>
    </source>
</evidence>
<accession>A0ABS6EQ04</accession>
<gene>
    <name evidence="2" type="ORF">KQI86_19345</name>
</gene>
<organism evidence="2 3">
    <name type="scientific">Clostridium mobile</name>
    <dbReference type="NCBI Taxonomy" id="2841512"/>
    <lineage>
        <taxon>Bacteria</taxon>
        <taxon>Bacillati</taxon>
        <taxon>Bacillota</taxon>
        <taxon>Clostridia</taxon>
        <taxon>Eubacteriales</taxon>
        <taxon>Clostridiaceae</taxon>
        <taxon>Clostridium</taxon>
    </lineage>
</organism>
<keyword evidence="3" id="KW-1185">Reference proteome</keyword>
<feature type="compositionally biased region" description="Low complexity" evidence="1">
    <location>
        <begin position="563"/>
        <end position="572"/>
    </location>
</feature>
<sequence>MYPQSIDKFTEKLNKVDGSTYVIEEEVSITDGVYEGELEHDNVSNSSVRVYTGPKLTGNKIENFILSTPSVTPWKRTIKIFSSYSKVYITYETTGDTVEAEDINKVQESIVNTQKEIDRYKNVNDLEVSNLKNRTTLVENNKADKTYVDTELNKRYLKEQVFTKEEVLQKIQDVIGTAPEALDTLQEIAKALNNDADFAGTMTNELSKKVDKIVGKQLSTEDYTTVEKNKLAGIEQGANKYIHPSTHSADIIVENANKRFVSDTEKANWNTVSNKVDKVTGKGLSTNDFDNSYKGKLDGVATGSTKIENSSTNGNIKINGTETNVYTHPSGTNPHGTTKSDVGLSSVDNVKQATKTEFDTHTTDSVKHITAAERTAWNAKSDKTYVDTELAKKQNKLSYTPVNKAGDTVTGQLIIDGSAADRPLVVRGISGSSATGETPDTLYLNYDSDKPVNIGTTITINPTTKSINVNADSATKLRTARKINGVNFDGSSDITITANPNVHTHDDRYYTETEADSKFATKQELGNAGYGDMLASVYDKNNNGKVDAAEVADSVPWTGVTGKPSTFTPSSHTHTKSQITDFPTSLPANGGNATTATKLQTARTINGVSFDGSTNITITAAPNAHTHTIANVTGLQSALDGKMNTGPVTWNNLKGV</sequence>
<dbReference type="EMBL" id="JAHLQF010000006">
    <property type="protein sequence ID" value="MBU5486460.1"/>
    <property type="molecule type" value="Genomic_DNA"/>
</dbReference>
<name>A0ABS6EQ04_9CLOT</name>